<keyword evidence="1" id="KW-0812">Transmembrane</keyword>
<feature type="transmembrane region" description="Helical" evidence="1">
    <location>
        <begin position="201"/>
        <end position="223"/>
    </location>
</feature>
<comment type="caution">
    <text evidence="3">The sequence shown here is derived from an EMBL/GenBank/DDBJ whole genome shotgun (WGS) entry which is preliminary data.</text>
</comment>
<protein>
    <submittedName>
        <fullName evidence="3">Uncharacterized protein</fullName>
    </submittedName>
</protein>
<dbReference type="EMBL" id="CAMPGE010018391">
    <property type="protein sequence ID" value="CAI2376808.1"/>
    <property type="molecule type" value="Genomic_DNA"/>
</dbReference>
<keyword evidence="1" id="KW-0472">Membrane</keyword>
<reference evidence="3" key="1">
    <citation type="submission" date="2023-07" db="EMBL/GenBank/DDBJ databases">
        <authorList>
            <consortium name="AG Swart"/>
            <person name="Singh M."/>
            <person name="Singh A."/>
            <person name="Seah K."/>
            <person name="Emmerich C."/>
        </authorList>
    </citation>
    <scope>NUCLEOTIDE SEQUENCE</scope>
    <source>
        <strain evidence="3">DP1</strain>
    </source>
</reference>
<organism evidence="3 4">
    <name type="scientific">Euplotes crassus</name>
    <dbReference type="NCBI Taxonomy" id="5936"/>
    <lineage>
        <taxon>Eukaryota</taxon>
        <taxon>Sar</taxon>
        <taxon>Alveolata</taxon>
        <taxon>Ciliophora</taxon>
        <taxon>Intramacronucleata</taxon>
        <taxon>Spirotrichea</taxon>
        <taxon>Hypotrichia</taxon>
        <taxon>Euplotida</taxon>
        <taxon>Euplotidae</taxon>
        <taxon>Moneuplotes</taxon>
    </lineage>
</organism>
<evidence type="ECO:0000256" key="1">
    <source>
        <dbReference type="SAM" id="Phobius"/>
    </source>
</evidence>
<keyword evidence="1" id="KW-1133">Transmembrane helix</keyword>
<accession>A0AAD2D1X5</accession>
<keyword evidence="4" id="KW-1185">Reference proteome</keyword>
<feature type="chain" id="PRO_5041922041" evidence="2">
    <location>
        <begin position="19"/>
        <end position="279"/>
    </location>
</feature>
<evidence type="ECO:0000313" key="3">
    <source>
        <dbReference type="EMBL" id="CAI2376808.1"/>
    </source>
</evidence>
<proteinExistence type="predicted"/>
<dbReference type="Proteomes" id="UP001295684">
    <property type="component" value="Unassembled WGS sequence"/>
</dbReference>
<dbReference type="AlphaFoldDB" id="A0AAD2D1X5"/>
<gene>
    <name evidence="3" type="ORF">ECRASSUSDP1_LOCUS18185</name>
</gene>
<feature type="signal peptide" evidence="2">
    <location>
        <begin position="1"/>
        <end position="18"/>
    </location>
</feature>
<name>A0AAD2D1X5_EUPCR</name>
<sequence>MSTERFLVLFLVLCAVSAEFGHVKTFRFVPLNLINITEFYSELTLITLVLLQRYFVQTPFVEISGAGLLDERLKSNIAIYVTLWEEFMTVLFGTLEVKKVAPAVWLAGSFNFIRMQIRFLFGEFDYGNWHLDVVYWTKIVSVHSAIFDAKGYQYFIRNRPCIRDRVGQYFLPLYHGKDTSNCSEIDPIIISKSERPIDPELSYGSLVLKILLLCSILGAILIVRKLILKEWKTYKSLRFSKPERSVEIMDKSSWKSESSRAEKSTYSDKLNLQGTFNRV</sequence>
<keyword evidence="2" id="KW-0732">Signal</keyword>
<evidence type="ECO:0000313" key="4">
    <source>
        <dbReference type="Proteomes" id="UP001295684"/>
    </source>
</evidence>
<evidence type="ECO:0000256" key="2">
    <source>
        <dbReference type="SAM" id="SignalP"/>
    </source>
</evidence>